<gene>
    <name evidence="1" type="ORF">Q767_10690</name>
</gene>
<accession>V6S7I0</accession>
<dbReference type="Proteomes" id="UP000030149">
    <property type="component" value="Unassembled WGS sequence"/>
</dbReference>
<evidence type="ECO:0000313" key="1">
    <source>
        <dbReference type="EMBL" id="KGO95676.1"/>
    </source>
</evidence>
<evidence type="ECO:0000313" key="2">
    <source>
        <dbReference type="Proteomes" id="UP000030149"/>
    </source>
</evidence>
<proteinExistence type="predicted"/>
<protein>
    <submittedName>
        <fullName evidence="1">Uncharacterized protein</fullName>
    </submittedName>
</protein>
<sequence>MSDFGLQLEFYGLYYPIYFSYIEKYNFESVNNFNRGEVSFLKLLIDNNILDDEWYSSNWFRIVMGLDLSKVKYSASREYVDYFNKSEDLDDKVPF</sequence>
<name>V6S7I0_9FLAO</name>
<dbReference type="PATRIC" id="fig|1107311.3.peg.1829"/>
<reference evidence="1 2" key="2">
    <citation type="journal article" date="2015" name="Stand. Genomic Sci.">
        <title>High quality draft genomic sequence of Flavobacterium enshiense DK69(T) and comparison among Flavobacterium genomes.</title>
        <authorList>
            <person name="Zeng Z."/>
            <person name="Chen C."/>
            <person name="Du H."/>
            <person name="Wang G."/>
            <person name="Li M."/>
        </authorList>
    </citation>
    <scope>NUCLEOTIDE SEQUENCE [LARGE SCALE GENOMIC DNA]</scope>
    <source>
        <strain evidence="1 2">DK69</strain>
    </source>
</reference>
<comment type="caution">
    <text evidence="1">The sequence shown here is derived from an EMBL/GenBank/DDBJ whole genome shotgun (WGS) entry which is preliminary data.</text>
</comment>
<organism evidence="1 2">
    <name type="scientific">Flavobacterium enshiense DK69</name>
    <dbReference type="NCBI Taxonomy" id="1107311"/>
    <lineage>
        <taxon>Bacteria</taxon>
        <taxon>Pseudomonadati</taxon>
        <taxon>Bacteroidota</taxon>
        <taxon>Flavobacteriia</taxon>
        <taxon>Flavobacteriales</taxon>
        <taxon>Flavobacteriaceae</taxon>
        <taxon>Flavobacterium</taxon>
    </lineage>
</organism>
<dbReference type="AlphaFoldDB" id="V6S7I0"/>
<dbReference type="EMBL" id="JRLZ01000009">
    <property type="protein sequence ID" value="KGO95676.1"/>
    <property type="molecule type" value="Genomic_DNA"/>
</dbReference>
<keyword evidence="2" id="KW-1185">Reference proteome</keyword>
<reference evidence="2" key="1">
    <citation type="submission" date="2013-09" db="EMBL/GenBank/DDBJ databases">
        <authorList>
            <person name="Zeng Z."/>
            <person name="Chen C."/>
        </authorList>
    </citation>
    <scope>NUCLEOTIDE SEQUENCE [LARGE SCALE GENOMIC DNA]</scope>
    <source>
        <strain evidence="2">DK69</strain>
    </source>
</reference>